<dbReference type="OrthoDB" id="9776786at2"/>
<dbReference type="Pfam" id="PF12974">
    <property type="entry name" value="Phosphonate-bd"/>
    <property type="match status" value="1"/>
</dbReference>
<dbReference type="RefSeq" id="WP_106589692.1">
    <property type="nucleotide sequence ID" value="NZ_PYAV01000015.1"/>
</dbReference>
<dbReference type="Gene3D" id="3.40.190.10">
    <property type="entry name" value="Periplasmic binding protein-like II"/>
    <property type="match status" value="2"/>
</dbReference>
<accession>A0A2P8H861</accession>
<reference evidence="1 2" key="1">
    <citation type="submission" date="2018-03" db="EMBL/GenBank/DDBJ databases">
        <title>Genomic Encyclopedia of Type Strains, Phase III (KMG-III): the genomes of soil and plant-associated and newly described type strains.</title>
        <authorList>
            <person name="Whitman W."/>
        </authorList>
    </citation>
    <scope>NUCLEOTIDE SEQUENCE [LARGE SCALE GENOMIC DNA]</scope>
    <source>
        <strain evidence="1 2">CGMCC 1.07653</strain>
    </source>
</reference>
<dbReference type="EMBL" id="PYAV01000015">
    <property type="protein sequence ID" value="PSL42402.1"/>
    <property type="molecule type" value="Genomic_DNA"/>
</dbReference>
<organism evidence="1 2">
    <name type="scientific">Salsuginibacillus halophilus</name>
    <dbReference type="NCBI Taxonomy" id="517424"/>
    <lineage>
        <taxon>Bacteria</taxon>
        <taxon>Bacillati</taxon>
        <taxon>Bacillota</taxon>
        <taxon>Bacilli</taxon>
        <taxon>Bacillales</taxon>
        <taxon>Bacillaceae</taxon>
        <taxon>Salsuginibacillus</taxon>
    </lineage>
</organism>
<evidence type="ECO:0000313" key="2">
    <source>
        <dbReference type="Proteomes" id="UP000242310"/>
    </source>
</evidence>
<dbReference type="PROSITE" id="PS51257">
    <property type="entry name" value="PROKAR_LIPOPROTEIN"/>
    <property type="match status" value="1"/>
</dbReference>
<dbReference type="Proteomes" id="UP000242310">
    <property type="component" value="Unassembled WGS sequence"/>
</dbReference>
<gene>
    <name evidence="1" type="ORF">B0H94_1155</name>
</gene>
<protein>
    <submittedName>
        <fullName evidence="1">Phosphonate transport system substrate-binding protein</fullName>
    </submittedName>
</protein>
<dbReference type="PANTHER" id="PTHR35841:SF1">
    <property type="entry name" value="PHOSPHONATES-BINDING PERIPLASMIC PROTEIN"/>
    <property type="match status" value="1"/>
</dbReference>
<evidence type="ECO:0000313" key="1">
    <source>
        <dbReference type="EMBL" id="PSL42402.1"/>
    </source>
</evidence>
<sequence length="306" mass="33607">MKTPWMYAGVTAALVGMALTGCGSEADEGSAIEQDASAAAETADGQEDWPETIRFAVTGIDGMEELQRRYEEFQDVIEEHTGVDFEFFALSNRTVASTAMEADQVDMVLSGPSEYAQTKGAAPGVEPLAAIERDAYHSVFVVHEDSEFEELEDLRGESIAMKEAGSTSGHIGPSAILIDEGLDDDIEVELLGDARIEAFKSGETTALADGVRAYDRIVEEDGEDAYRIIHEGPPLPQDPFVASPELPESFKETFTEILHEHEDEILDAILDHEENDKYDGAKIVDIEDEDYDLMRETYDTLGIELQ</sequence>
<name>A0A2P8H861_9BACI</name>
<dbReference type="PANTHER" id="PTHR35841">
    <property type="entry name" value="PHOSPHONATES-BINDING PERIPLASMIC PROTEIN"/>
    <property type="match status" value="1"/>
</dbReference>
<dbReference type="SUPFAM" id="SSF53850">
    <property type="entry name" value="Periplasmic binding protein-like II"/>
    <property type="match status" value="1"/>
</dbReference>
<keyword evidence="2" id="KW-1185">Reference proteome</keyword>
<dbReference type="AlphaFoldDB" id="A0A2P8H861"/>
<comment type="caution">
    <text evidence="1">The sequence shown here is derived from an EMBL/GenBank/DDBJ whole genome shotgun (WGS) entry which is preliminary data.</text>
</comment>
<proteinExistence type="predicted"/>